<reference evidence="2" key="2">
    <citation type="submission" date="2015-01" db="EMBL/GenBank/DDBJ databases">
        <title>Evolutionary Origins and Diversification of the Mycorrhizal Mutualists.</title>
        <authorList>
            <consortium name="DOE Joint Genome Institute"/>
            <consortium name="Mycorrhizal Genomics Consortium"/>
            <person name="Kohler A."/>
            <person name="Kuo A."/>
            <person name="Nagy L.G."/>
            <person name="Floudas D."/>
            <person name="Copeland A."/>
            <person name="Barry K.W."/>
            <person name="Cichocki N."/>
            <person name="Veneault-Fourrey C."/>
            <person name="LaButti K."/>
            <person name="Lindquist E.A."/>
            <person name="Lipzen A."/>
            <person name="Lundell T."/>
            <person name="Morin E."/>
            <person name="Murat C."/>
            <person name="Riley R."/>
            <person name="Ohm R."/>
            <person name="Sun H."/>
            <person name="Tunlid A."/>
            <person name="Henrissat B."/>
            <person name="Grigoriev I.V."/>
            <person name="Hibbett D.S."/>
            <person name="Martin F."/>
        </authorList>
    </citation>
    <scope>NUCLEOTIDE SEQUENCE [LARGE SCALE GENOMIC DNA]</scope>
    <source>
        <strain evidence="2">MUT 4182</strain>
    </source>
</reference>
<reference evidence="1 2" key="1">
    <citation type="submission" date="2014-04" db="EMBL/GenBank/DDBJ databases">
        <authorList>
            <consortium name="DOE Joint Genome Institute"/>
            <person name="Kuo A."/>
            <person name="Girlanda M."/>
            <person name="Perotto S."/>
            <person name="Kohler A."/>
            <person name="Nagy L.G."/>
            <person name="Floudas D."/>
            <person name="Copeland A."/>
            <person name="Barry K.W."/>
            <person name="Cichocki N."/>
            <person name="Veneault-Fourrey C."/>
            <person name="LaButti K."/>
            <person name="Lindquist E.A."/>
            <person name="Lipzen A."/>
            <person name="Lundell T."/>
            <person name="Morin E."/>
            <person name="Murat C."/>
            <person name="Sun H."/>
            <person name="Tunlid A."/>
            <person name="Henrissat B."/>
            <person name="Grigoriev I.V."/>
            <person name="Hibbett D.S."/>
            <person name="Martin F."/>
            <person name="Nordberg H.P."/>
            <person name="Cantor M.N."/>
            <person name="Hua S.X."/>
        </authorList>
    </citation>
    <scope>NUCLEOTIDE SEQUENCE [LARGE SCALE GENOMIC DNA]</scope>
    <source>
        <strain evidence="1 2">MUT 4182</strain>
    </source>
</reference>
<keyword evidence="2" id="KW-1185">Reference proteome</keyword>
<dbReference type="EMBL" id="KN823012">
    <property type="protein sequence ID" value="KIO27249.1"/>
    <property type="molecule type" value="Genomic_DNA"/>
</dbReference>
<sequence length="82" mass="9193">MATQCGSWLHVARQRRCSDSGGTGLFSECESCHLPFHFDGRLEMPAGWFRFRRAPHSSPKLLIDYEDASPCKVSPSPSLHLC</sequence>
<accession>A0A0C3QL28</accession>
<gene>
    <name evidence="1" type="ORF">M407DRAFT_243423</name>
</gene>
<protein>
    <submittedName>
        <fullName evidence="1">Uncharacterized protein</fullName>
    </submittedName>
</protein>
<evidence type="ECO:0000313" key="2">
    <source>
        <dbReference type="Proteomes" id="UP000054248"/>
    </source>
</evidence>
<evidence type="ECO:0000313" key="1">
    <source>
        <dbReference type="EMBL" id="KIO27249.1"/>
    </source>
</evidence>
<dbReference type="Proteomes" id="UP000054248">
    <property type="component" value="Unassembled WGS sequence"/>
</dbReference>
<proteinExistence type="predicted"/>
<dbReference type="AlphaFoldDB" id="A0A0C3QL28"/>
<dbReference type="HOGENOM" id="CLU_2559988_0_0_1"/>
<name>A0A0C3QL28_9AGAM</name>
<organism evidence="1 2">
    <name type="scientific">Tulasnella calospora MUT 4182</name>
    <dbReference type="NCBI Taxonomy" id="1051891"/>
    <lineage>
        <taxon>Eukaryota</taxon>
        <taxon>Fungi</taxon>
        <taxon>Dikarya</taxon>
        <taxon>Basidiomycota</taxon>
        <taxon>Agaricomycotina</taxon>
        <taxon>Agaricomycetes</taxon>
        <taxon>Cantharellales</taxon>
        <taxon>Tulasnellaceae</taxon>
        <taxon>Tulasnella</taxon>
    </lineage>
</organism>